<protein>
    <submittedName>
        <fullName evidence="6">Glycosyltransferase</fullName>
    </submittedName>
</protein>
<dbReference type="SUPFAM" id="SSF53448">
    <property type="entry name" value="Nucleotide-diphospho-sugar transferases"/>
    <property type="match status" value="1"/>
</dbReference>
<keyword evidence="7" id="KW-1185">Reference proteome</keyword>
<organism evidence="6 7">
    <name type="scientific">Limosilactobacillus fermentum (strain NBRC 3956 / LMG 18251)</name>
    <name type="common">Lactobacillus fermentum</name>
    <dbReference type="NCBI Taxonomy" id="334390"/>
    <lineage>
        <taxon>Bacteria</taxon>
        <taxon>Bacillati</taxon>
        <taxon>Bacillota</taxon>
        <taxon>Bacilli</taxon>
        <taxon>Lactobacillales</taxon>
        <taxon>Lactobacillaceae</taxon>
        <taxon>Limosilactobacillus</taxon>
    </lineage>
</organism>
<keyword evidence="3" id="KW-0328">Glycosyltransferase</keyword>
<evidence type="ECO:0000256" key="2">
    <source>
        <dbReference type="ARBA" id="ARBA00006739"/>
    </source>
</evidence>
<dbReference type="PANTHER" id="PTHR43179:SF12">
    <property type="entry name" value="GALACTOFURANOSYLTRANSFERASE GLFT2"/>
    <property type="match status" value="1"/>
</dbReference>
<comment type="similarity">
    <text evidence="2">Belongs to the glycosyltransferase 2 family.</text>
</comment>
<dbReference type="RefSeq" id="WP_012391529.1">
    <property type="nucleotide sequence ID" value="NC_010610.1"/>
</dbReference>
<dbReference type="Proteomes" id="UP000001697">
    <property type="component" value="Chromosome"/>
</dbReference>
<evidence type="ECO:0000256" key="3">
    <source>
        <dbReference type="ARBA" id="ARBA00022676"/>
    </source>
</evidence>
<dbReference type="InterPro" id="IPR001173">
    <property type="entry name" value="Glyco_trans_2-like"/>
</dbReference>
<evidence type="ECO:0000313" key="7">
    <source>
        <dbReference type="Proteomes" id="UP000001697"/>
    </source>
</evidence>
<reference evidence="6 7" key="1">
    <citation type="journal article" date="2008" name="DNA Res.">
        <title>Comparative genome analysis of Lactobacillus reuteri and Lactobacillus fermentum reveal a genomic island for reuterin and cobalamin production.</title>
        <authorList>
            <person name="Morita H."/>
            <person name="Toh H."/>
            <person name="Fukuda S."/>
            <person name="Horikawa H."/>
            <person name="Oshima K."/>
            <person name="Suzuki T."/>
            <person name="Murakami M."/>
            <person name="Hisamatsu S."/>
            <person name="Kato Y."/>
            <person name="Takizawa T."/>
            <person name="Fukuoka H."/>
            <person name="Yoshimura T."/>
            <person name="Itoh K."/>
            <person name="O'Sullivan D.J."/>
            <person name="McKay L.L."/>
            <person name="Ohno H."/>
            <person name="Kikuchi J."/>
            <person name="Masaoka T."/>
            <person name="Hattori M."/>
        </authorList>
    </citation>
    <scope>NUCLEOTIDE SEQUENCE [LARGE SCALE GENOMIC DNA]</scope>
    <source>
        <strain evidence="7">NBRC 3956 / LMG 18251</strain>
    </source>
</reference>
<sequence>MEKVCAVLVTYNRQICLKKVILGLKNQTQKIDKIFVFDNNSLDDTEEVLKDLGFSISSDEADPIFKSNSYVSFKSGQNLGGSGGFSNAIRMAEKFDEDYLWIMDDDVLPEPDCLERMLSEMKKQKVKASIPNRSDENYTDYVVKSLDFNSCLKYAPYTRKQPYTQELTESSYRVADMAFEGPLIAMDVVREIGAPNDGYFLEYDDSDYAQRIQKKTAIIYVTKAKLHRQLANKKNKTESKKDLYTWRTYYTYRNNIVFDQTYGKNWRVRQISPRLMLIHKTIKSVLDGYAKNNLPILFKAYSDGIHHRMGKRVEPNY</sequence>
<dbReference type="PANTHER" id="PTHR43179">
    <property type="entry name" value="RHAMNOSYLTRANSFERASE WBBL"/>
    <property type="match status" value="1"/>
</dbReference>
<evidence type="ECO:0000313" key="6">
    <source>
        <dbReference type="EMBL" id="BAG27738.1"/>
    </source>
</evidence>
<evidence type="ECO:0000256" key="1">
    <source>
        <dbReference type="ARBA" id="ARBA00004776"/>
    </source>
</evidence>
<comment type="pathway">
    <text evidence="1">Cell wall biogenesis; cell wall polysaccharide biosynthesis.</text>
</comment>
<dbReference type="CDD" id="cd04185">
    <property type="entry name" value="GT_2_like_b"/>
    <property type="match status" value="1"/>
</dbReference>
<dbReference type="GO" id="GO:0016757">
    <property type="term" value="F:glycosyltransferase activity"/>
    <property type="evidence" value="ECO:0007669"/>
    <property type="project" value="UniProtKB-KW"/>
</dbReference>
<dbReference type="InterPro" id="IPR029044">
    <property type="entry name" value="Nucleotide-diphossugar_trans"/>
</dbReference>
<dbReference type="Pfam" id="PF00535">
    <property type="entry name" value="Glycos_transf_2"/>
    <property type="match status" value="1"/>
</dbReference>
<gene>
    <name evidence="6" type="ordered locus">LAF_1402</name>
</gene>
<dbReference type="AlphaFoldDB" id="A0ABF7R420"/>
<dbReference type="KEGG" id="lfe:LAF_1402"/>
<dbReference type="EMBL" id="AP008937">
    <property type="protein sequence ID" value="BAG27738.1"/>
    <property type="molecule type" value="Genomic_DNA"/>
</dbReference>
<name>A0ABF7R420_LIMF3</name>
<dbReference type="Gene3D" id="3.90.550.10">
    <property type="entry name" value="Spore Coat Polysaccharide Biosynthesis Protein SpsA, Chain A"/>
    <property type="match status" value="1"/>
</dbReference>
<feature type="domain" description="Glycosyltransferase 2-like" evidence="5">
    <location>
        <begin position="6"/>
        <end position="152"/>
    </location>
</feature>
<accession>A0ABF7R420</accession>
<keyword evidence="4" id="KW-0808">Transferase</keyword>
<evidence type="ECO:0000259" key="5">
    <source>
        <dbReference type="Pfam" id="PF00535"/>
    </source>
</evidence>
<proteinExistence type="inferred from homology"/>
<evidence type="ECO:0000256" key="4">
    <source>
        <dbReference type="ARBA" id="ARBA00022679"/>
    </source>
</evidence>